<feature type="compositionally biased region" description="Basic and acidic residues" evidence="2">
    <location>
        <begin position="645"/>
        <end position="655"/>
    </location>
</feature>
<feature type="region of interest" description="Disordered" evidence="2">
    <location>
        <begin position="645"/>
        <end position="673"/>
    </location>
</feature>
<feature type="region of interest" description="Disordered" evidence="2">
    <location>
        <begin position="222"/>
        <end position="253"/>
    </location>
</feature>
<feature type="region of interest" description="Disordered" evidence="2">
    <location>
        <begin position="1656"/>
        <end position="1690"/>
    </location>
</feature>
<feature type="compositionally biased region" description="Low complexity" evidence="2">
    <location>
        <begin position="3525"/>
        <end position="3536"/>
    </location>
</feature>
<feature type="compositionally biased region" description="Basic and acidic residues" evidence="2">
    <location>
        <begin position="94"/>
        <end position="122"/>
    </location>
</feature>
<feature type="region of interest" description="Disordered" evidence="2">
    <location>
        <begin position="2736"/>
        <end position="2789"/>
    </location>
</feature>
<dbReference type="PROSITE" id="PS50157">
    <property type="entry name" value="ZINC_FINGER_C2H2_2"/>
    <property type="match status" value="2"/>
</dbReference>
<name>A0A336M5G3_CULSO</name>
<evidence type="ECO:0000256" key="2">
    <source>
        <dbReference type="SAM" id="MobiDB-lite"/>
    </source>
</evidence>
<feature type="compositionally biased region" description="Polar residues" evidence="2">
    <location>
        <begin position="3546"/>
        <end position="3564"/>
    </location>
</feature>
<feature type="compositionally biased region" description="Low complexity" evidence="2">
    <location>
        <begin position="1421"/>
        <end position="1431"/>
    </location>
</feature>
<feature type="compositionally biased region" description="Basic and acidic residues" evidence="2">
    <location>
        <begin position="3778"/>
        <end position="3795"/>
    </location>
</feature>
<feature type="compositionally biased region" description="Polar residues" evidence="2">
    <location>
        <begin position="2006"/>
        <end position="2025"/>
    </location>
</feature>
<feature type="region of interest" description="Disordered" evidence="2">
    <location>
        <begin position="984"/>
        <end position="1187"/>
    </location>
</feature>
<organism evidence="5">
    <name type="scientific">Culicoides sonorensis</name>
    <name type="common">Biting midge</name>
    <dbReference type="NCBI Taxonomy" id="179676"/>
    <lineage>
        <taxon>Eukaryota</taxon>
        <taxon>Metazoa</taxon>
        <taxon>Ecdysozoa</taxon>
        <taxon>Arthropoda</taxon>
        <taxon>Hexapoda</taxon>
        <taxon>Insecta</taxon>
        <taxon>Pterygota</taxon>
        <taxon>Neoptera</taxon>
        <taxon>Endopterygota</taxon>
        <taxon>Diptera</taxon>
        <taxon>Nematocera</taxon>
        <taxon>Chironomoidea</taxon>
        <taxon>Ceratopogonidae</taxon>
        <taxon>Ceratopogoninae</taxon>
        <taxon>Culicoides</taxon>
        <taxon>Monoculicoides</taxon>
    </lineage>
</organism>
<dbReference type="VEuPathDB" id="VectorBase:CSON010429"/>
<dbReference type="PROSITE" id="PS00028">
    <property type="entry name" value="ZINC_FINGER_C2H2_1"/>
    <property type="match status" value="4"/>
</dbReference>
<feature type="compositionally biased region" description="Basic and acidic residues" evidence="2">
    <location>
        <begin position="2320"/>
        <end position="2331"/>
    </location>
</feature>
<feature type="compositionally biased region" description="Basic and acidic residues" evidence="2">
    <location>
        <begin position="2602"/>
        <end position="2620"/>
    </location>
</feature>
<feature type="compositionally biased region" description="Low complexity" evidence="2">
    <location>
        <begin position="1468"/>
        <end position="1480"/>
    </location>
</feature>
<feature type="region of interest" description="Disordered" evidence="2">
    <location>
        <begin position="1"/>
        <end position="148"/>
    </location>
</feature>
<dbReference type="OMA" id="KHKWKWD"/>
<feature type="compositionally biased region" description="Polar residues" evidence="2">
    <location>
        <begin position="3279"/>
        <end position="3292"/>
    </location>
</feature>
<feature type="compositionally biased region" description="Polar residues" evidence="2">
    <location>
        <begin position="3765"/>
        <end position="3777"/>
    </location>
</feature>
<feature type="compositionally biased region" description="Low complexity" evidence="2">
    <location>
        <begin position="1566"/>
        <end position="1575"/>
    </location>
</feature>
<feature type="compositionally biased region" description="Basic and acidic residues" evidence="2">
    <location>
        <begin position="3457"/>
        <end position="3466"/>
    </location>
</feature>
<feature type="region of interest" description="Disordered" evidence="2">
    <location>
        <begin position="2538"/>
        <end position="2560"/>
    </location>
</feature>
<evidence type="ECO:0000256" key="1">
    <source>
        <dbReference type="PROSITE-ProRule" id="PRU00042"/>
    </source>
</evidence>
<feature type="region of interest" description="Disordered" evidence="2">
    <location>
        <begin position="3955"/>
        <end position="3991"/>
    </location>
</feature>
<feature type="region of interest" description="Disordered" evidence="2">
    <location>
        <begin position="1941"/>
        <end position="2074"/>
    </location>
</feature>
<feature type="compositionally biased region" description="Basic and acidic residues" evidence="2">
    <location>
        <begin position="1104"/>
        <end position="1134"/>
    </location>
</feature>
<feature type="compositionally biased region" description="Basic and acidic residues" evidence="2">
    <location>
        <begin position="1703"/>
        <end position="1733"/>
    </location>
</feature>
<feature type="region of interest" description="Disordered" evidence="2">
    <location>
        <begin position="1561"/>
        <end position="1614"/>
    </location>
</feature>
<feature type="compositionally biased region" description="Polar residues" evidence="2">
    <location>
        <begin position="1050"/>
        <end position="1059"/>
    </location>
</feature>
<keyword evidence="1" id="KW-0862">Zinc</keyword>
<feature type="compositionally biased region" description="Basic and acidic residues" evidence="2">
    <location>
        <begin position="3671"/>
        <end position="3690"/>
    </location>
</feature>
<feature type="region of interest" description="Disordered" evidence="2">
    <location>
        <begin position="890"/>
        <end position="934"/>
    </location>
</feature>
<dbReference type="EMBL" id="UFQT01000422">
    <property type="protein sequence ID" value="SSX24193.1"/>
    <property type="molecule type" value="Genomic_DNA"/>
</dbReference>
<feature type="compositionally biased region" description="Polar residues" evidence="2">
    <location>
        <begin position="2538"/>
        <end position="2552"/>
    </location>
</feature>
<feature type="compositionally biased region" description="Basic and acidic residues" evidence="2">
    <location>
        <begin position="1841"/>
        <end position="1910"/>
    </location>
</feature>
<feature type="region of interest" description="Disordered" evidence="2">
    <location>
        <begin position="2860"/>
        <end position="2905"/>
    </location>
</feature>
<feature type="region of interest" description="Disordered" evidence="2">
    <location>
        <begin position="3258"/>
        <end position="3292"/>
    </location>
</feature>
<feature type="compositionally biased region" description="Low complexity" evidence="2">
    <location>
        <begin position="73"/>
        <end position="89"/>
    </location>
</feature>
<feature type="region of interest" description="Disordered" evidence="2">
    <location>
        <begin position="1421"/>
        <end position="1442"/>
    </location>
</feature>
<feature type="region of interest" description="Disordered" evidence="2">
    <location>
        <begin position="2312"/>
        <end position="2503"/>
    </location>
</feature>
<feature type="compositionally biased region" description="Basic residues" evidence="2">
    <location>
        <begin position="2621"/>
        <end position="2630"/>
    </location>
</feature>
<feature type="compositionally biased region" description="Basic residues" evidence="2">
    <location>
        <begin position="1816"/>
        <end position="1826"/>
    </location>
</feature>
<feature type="compositionally biased region" description="Basic and acidic residues" evidence="2">
    <location>
        <begin position="1973"/>
        <end position="1983"/>
    </location>
</feature>
<evidence type="ECO:0000313" key="5">
    <source>
        <dbReference type="EMBL" id="SSX24193.1"/>
    </source>
</evidence>
<feature type="compositionally biased region" description="Polar residues" evidence="2">
    <location>
        <begin position="2058"/>
        <end position="2069"/>
    </location>
</feature>
<keyword evidence="1" id="KW-0863">Zinc-finger</keyword>
<feature type="compositionally biased region" description="Basic and acidic residues" evidence="2">
    <location>
        <begin position="2430"/>
        <end position="2452"/>
    </location>
</feature>
<feature type="region of interest" description="Disordered" evidence="2">
    <location>
        <begin position="803"/>
        <end position="844"/>
    </location>
</feature>
<gene>
    <name evidence="5" type="primary">CSON010429</name>
</gene>
<reference evidence="4" key="1">
    <citation type="submission" date="2018-04" db="EMBL/GenBank/DDBJ databases">
        <authorList>
            <person name="Go L.Y."/>
            <person name="Mitchell J.A."/>
        </authorList>
    </citation>
    <scope>NUCLEOTIDE SEQUENCE</scope>
    <source>
        <tissue evidence="4">Whole organism</tissue>
    </source>
</reference>
<accession>A0A336M5G3</accession>
<feature type="compositionally biased region" description="Low complexity" evidence="2">
    <location>
        <begin position="1003"/>
        <end position="1020"/>
    </location>
</feature>
<feature type="compositionally biased region" description="Basic and acidic residues" evidence="2">
    <location>
        <begin position="1150"/>
        <end position="1187"/>
    </location>
</feature>
<feature type="compositionally biased region" description="Polar residues" evidence="2">
    <location>
        <begin position="123"/>
        <end position="132"/>
    </location>
</feature>
<feature type="compositionally biased region" description="Basic residues" evidence="2">
    <location>
        <begin position="2761"/>
        <end position="2777"/>
    </location>
</feature>
<feature type="compositionally biased region" description="Basic and acidic residues" evidence="2">
    <location>
        <begin position="1797"/>
        <end position="1814"/>
    </location>
</feature>
<feature type="compositionally biased region" description="Basic and acidic residues" evidence="2">
    <location>
        <begin position="2358"/>
        <end position="2370"/>
    </location>
</feature>
<feature type="region of interest" description="Disordered" evidence="2">
    <location>
        <begin position="1703"/>
        <end position="1911"/>
    </location>
</feature>
<feature type="compositionally biased region" description="Low complexity" evidence="2">
    <location>
        <begin position="235"/>
        <end position="253"/>
    </location>
</feature>
<feature type="compositionally biased region" description="Polar residues" evidence="2">
    <location>
        <begin position="1748"/>
        <end position="1763"/>
    </location>
</feature>
<feature type="compositionally biased region" description="Basic and acidic residues" evidence="2">
    <location>
        <begin position="20"/>
        <end position="31"/>
    </location>
</feature>
<feature type="compositionally biased region" description="Low complexity" evidence="2">
    <location>
        <begin position="1601"/>
        <end position="1613"/>
    </location>
</feature>
<feature type="compositionally biased region" description="Low complexity" evidence="2">
    <location>
        <begin position="3578"/>
        <end position="3589"/>
    </location>
</feature>
<feature type="compositionally biased region" description="Basic and acidic residues" evidence="2">
    <location>
        <begin position="2461"/>
        <end position="2476"/>
    </location>
</feature>
<feature type="compositionally biased region" description="Basic residues" evidence="2">
    <location>
        <begin position="1576"/>
        <end position="1586"/>
    </location>
</feature>
<feature type="region of interest" description="Disordered" evidence="2">
    <location>
        <begin position="1463"/>
        <end position="1494"/>
    </location>
</feature>
<feature type="region of interest" description="Disordered" evidence="2">
    <location>
        <begin position="2093"/>
        <end position="2121"/>
    </location>
</feature>
<evidence type="ECO:0000313" key="4">
    <source>
        <dbReference type="EMBL" id="SSX03828.1"/>
    </source>
</evidence>
<feature type="region of interest" description="Disordered" evidence="2">
    <location>
        <begin position="2590"/>
        <end position="2643"/>
    </location>
</feature>
<dbReference type="InterPro" id="IPR013087">
    <property type="entry name" value="Znf_C2H2_type"/>
</dbReference>
<feature type="compositionally biased region" description="Polar residues" evidence="2">
    <location>
        <begin position="2863"/>
        <end position="2873"/>
    </location>
</feature>
<dbReference type="EMBL" id="UFQS01000422">
    <property type="protein sequence ID" value="SSX03828.1"/>
    <property type="molecule type" value="Genomic_DNA"/>
</dbReference>
<feature type="domain" description="C2H2-type" evidence="3">
    <location>
        <begin position="296"/>
        <end position="324"/>
    </location>
</feature>
<dbReference type="SMART" id="SM00355">
    <property type="entry name" value="ZnF_C2H2"/>
    <property type="match status" value="6"/>
</dbReference>
<feature type="compositionally biased region" description="Basic residues" evidence="2">
    <location>
        <begin position="2485"/>
        <end position="2496"/>
    </location>
</feature>
<feature type="region of interest" description="Disordered" evidence="2">
    <location>
        <begin position="2171"/>
        <end position="2191"/>
    </location>
</feature>
<sequence length="4019" mass="450755">MVHRRSSSNNNLETNCVVEAKNHESISEGKKTSSKNNSTKTNNSDTCNLDDDSSKDESKNSKKNLSKNKTTKESASSTTKNTNKTRLNSVYDRVNNENGRKNNEGELEIVEREPHTSEEKNKSQNNLDQLTTPKKEDDLETDNKHTTNKNCEENSIGIICSLPLERLSGILGTLTQTKENHLGNNHVNSSCSILDVQNTNKILCLYCDRTFSNQKLHLKHTERAHKLSEGRRSSIRNTSNSSLNNNNSMSESSPTLSINVFSGCSFCTSNKLSPMVSDDLDMLFNHIVDSHNEKYFACRECTVRFINEDNLNSHLKNVHNQEIPQKQSSLPITKPLSVIVDFEDELIARMSAAKKDMDEVRLTRNAAKTMQDSHLSAKEQMLMRLGIAQHRSPRTRKGAKNRRGAPTEGNRSDTYRSSRSRSGRSSVTNINSTDQNDFVIQRTKNEVLNCTFDEDFYETVSNNVRLNLSCHLDGKLDSSPTAPSPLSPVALCPAVRSTVVHNALLTTDSEIHEATSLSTSTVFPTLLTADQYGTSISTTNKYKKPMTKNSWKWKWDLVKKYKYVNEGGKIVKKVKQPTSGLRDLSKLDMWTQLVMRKKHEDLITTNEQESSKDEICGSVRQEKRRIVEQLNCILDKRLLPQINKEQDEQRVIKPDPDEDDVENVPQPSTSNKPVAAKHIPDILKLLPAQPTAKSKLILSGEWARPRCYICFCCGAKFDTIKHLEEHKSGRHPHINCTHYEVVGRELIEKQFYNNFYLPVKALEQNNLAKNGPTSVVTENEIVARLKEKETSIPVEDSMDSVTSTSVSVVTTNTTETDSNTKSSSKTCTTASSSVQQSPLKSSCSKCNKETNSILDLHRHMLDCSGDYAWAQVKKRLKYRRLLGKKRRVSRGLNIVRRPKSLSKTDDDKDDDKDGNESPKPKPPPTPKVRPSDAESIQRMLANLPPKRTCRQILSLNNQTIRRKIQSKAMQPQISLKKEDFDSSKIVSDKKFDSSQKSERKSLRLSGSSSSSSTSSSSKESTPVKDIGTNDAKEKKGFMKQVQAKAKNVIRNLSKTFSKSPTKRLTRSSNNSSPEIIKDEENNIENLVQELPSKKIDEANQNDKVQSESKIEEKSIEDKIETPEVLEKEVVKQDDNVEPNKNQLTDTVEIETEKLDSATDEAPKNDNTDEKSEETVNDKTKAVEESKLEDLTKKPLAISRRSNRRKGPARKSICIIEKDYESEVEMNQLPLKTSLSKITPEVKTLLHKNSITSAKNLSTSIPSNTQLCITVSPQPGSSSSLLTPISGPNTNTCESLTPLSSPALHTSTESLIKTPPGKRKAKKLTDCIAMLTGKLNHHPPNPIIEPISPPITSPLQREVPKMIVTHVTPVQIEPQPEAMDLSAKSRPKSPNQAPITWTADGVLDLSKKPAIRHSVENMISPVSHRSSMSPSFMSPPPPQLADPQFIPNKQSTFSPTFSYSMPNLTPPVSDYSKSQSSISSNTKRKSNTPKVAKEPELMNIVAPGPQMISSPPLDLQHTAMLSMLGLGVPAITIPLPLSLSFPPPPPMNLMEFGSQQTSTPIILPEISTPNNTSKSSSNRRNKSKPRNLRNETEIYENKSRTSESSNNESISNKNAGTKYSSIDTIVDSIEAVIKQSAFEAECNQKFESIFAQLHPKEPQGVSDKIENKQIKPLNNKKTSVENVSEQKKVQDKCKTNIIENSSTKNDEKIEEKTIEISEKSDNTEIPCKKSEENQKPIPNNKSSNDEKSNQISSSKNIDNSNATSIVAAPAQLPIIPKDTDFEELIDQVRSPPSAETTNKTDDEEKSKSNQEEVVRKLPAKTRGRKKKDSFEKPGNNETVTRNNEKEFTELNNEAIKDVNVEKQDDPKKINKSESTEINNENERKSPSTNDPNDKTKSKNESPVKKPNETKSLDVLQLAKIGYRRKSIRLLGIDPDLADFYDEPIDRQTTKPEKINTKKEKTKKEVQKNTSDINLNKHAENELEKNNLTISQPDVRVSPRRSQRMERTNMSPILQTTSVEESSIQDNASDDEPLSKKVLNEKLKKSPLKKVPPKKRDSSRQITESPQSESLNLGDVNKLSEVNEKTNEHLENVLKSNDNAEHNMSSSNKKVVKGRPKKEKKIDISNDKTSHTEIQDKCILESGQQEENIRKSLVSDVKDVNVEILPESQIQEKRGKLQKKNAKISNKSNKKATISEKTDNIQNKEIDESSVKFDIENSQCKDQKDAENSANKKEIDCEKILENESLKENQMKTVKARKRRKNELAAIIADQLLESFKEVDNSRKDELKILHDLSCEKNENNDELLVSAIRTTPVPRRKAAAKAKDAMESESESRLTSPLRKKIDSSSDIPGISAKNNKKINIETETREESNKLNKNNLSKKGMEQEKEVENKIKESENESPKIDNICEKITSNSESVCKFSVSESNSQIAPIKDKIVDEAPSSKKVKRTNEKGVRQNATSDSENLHKIAEKIQSQKDDSGDDEPLSKKVKNAKKKKKATPPPISTFIDDEEISFKRTTRKQFAQEIAILNQMKLVAKTPSTPVKNSNLMKSNNETVDKTNEVASNEVVKEPVVAPIRTRKLSIEIEPLSIEEPKKNNNQTNEIQIKRPDKKDDVKLKNEPKKNNKNASKKKSTEKSVQNQEPVEILTTTTEISKIKTPKENLSSNDINKNEKITSLETTINAVIVNDNLDKIAEKTCQRSISASSDLSVIQSLEKLDKTKKVIERNAILSDLFDHLKEDPKKTNDADSSGFETDISKNSTKSKQTKSGKKSGNNHKKGNQKPQSDDKPKLNLESEPTAEKLAALNIFCKGFDIPIVTMSDPQSTPVSPTNNSNRSIFLRPSALDKVLDNKTESDVNKVEPELNKSLDTTPPVRTSTRIRKSSIETSPMEIKSIQKRRNSVRNDKDNKHKTLKTNNAVFPNKDTNLFVPNFPEIGFNDDEMDESSLKINEIVNNLINRAELSESDDEKLSLAQSMRNSNKKRVSIEEVPITIPIEHNKESVSDYEDNTNIDNLDMDIDDDCSVITDYTICRNEADGKIGSRIPRKRKYRKSVLCKKRKTVRKESIESTEEYNCSICKKNFKKAEGLSKHKTTLSHIAKLSEIEYLASQKEKSDLVQLETPENHKNITPESSQTRTDLFLIERPESPIISKPNTPDILIPGYSPRSSPSRHISRSPIRNFLTPGIEPISSPEHIEPSYDRHNSLIRKAPDNSRVQLNSEERLFYEVCSMLKSTKSNKNSLNLSAKANEIPNNLENIQHHVGYSVKSPPTQSRTSPKAAFPKSDLNQFSDISSDSNPQMFRRQTKAAKAKTFGDYQSHLDSAAMENKTAISKSEFYDSFSDMGDSFQSSHNDSDIEIVPDATSKDTKLNIDSLSHKEKDLKYSDKESPISSPNLEIKGSSAVYASSLHSTASSRNSNVSMIKTKAAMKGFDNFKISIPTTGLDMDNVKKNESNSTDTAVMKKNTDNSKKTEAVATKRMFKNKSQKAKSVRTTAQNKKLLNNLLDNSSKDIYTFDDSQDSADMPLQDTFRSSKSVKTSSKPSSEIDKPVEASKTTDLIVNEESQQSSTSFSDRDDFVYGDNNLSSSESSSDSSISAITAKNREPKKPDPANLQKKSLMMAKIFNKKKDTSNVKPQTVDVSKKSSVAKPKIDRDKLFDILKAENERKREAKVTSGEISKSDLKDSSRSLSPESKKTQDIASIEAEWGMSMKQIEELIGVGGRKPKRRCATNRPKNLVETWSSDEYEEFHTTKDIIALIEDAEKKAQRKVRSSSKNNESQSNIVKNDQKPKDTKEVSFEKVNEPKINNNKKKVKIMANSAPEDSEGENLSMEKPKRGPKKKVTIAKHDSFKNDKPKGKNRKKTGITNKPKNIAYDSDSDFEHHIKPIVKKTASIKQRRCTIAAPVQSDSDSDDSIKTLPAKVWNAKNKEKLKVIQKSKEAEDTKPMGRRKRVASEMLYYWSSSSDDDEFGKIAPPRNNIDEDDSQESDDHQQQHGWIVGDSHKKLVTLLAHAKAKKVDDPTNVGKKK</sequence>
<feature type="region of interest" description="Disordered" evidence="2">
    <location>
        <begin position="387"/>
        <end position="432"/>
    </location>
</feature>
<feature type="compositionally biased region" description="Basic and acidic residues" evidence="2">
    <location>
        <begin position="3837"/>
        <end position="3848"/>
    </location>
</feature>
<feature type="compositionally biased region" description="Polar residues" evidence="2">
    <location>
        <begin position="2093"/>
        <end position="2106"/>
    </location>
</feature>
<feature type="compositionally biased region" description="Basic and acidic residues" evidence="2">
    <location>
        <begin position="2031"/>
        <end position="2042"/>
    </location>
</feature>
<protein>
    <submittedName>
        <fullName evidence="5">CSON010429 protein</fullName>
    </submittedName>
</protein>
<feature type="compositionally biased region" description="Basic and acidic residues" evidence="2">
    <location>
        <begin position="133"/>
        <end position="145"/>
    </location>
</feature>
<reference evidence="5" key="2">
    <citation type="submission" date="2018-07" db="EMBL/GenBank/DDBJ databases">
        <authorList>
            <person name="Quirk P.G."/>
            <person name="Krulwich T.A."/>
        </authorList>
    </citation>
    <scope>NUCLEOTIDE SEQUENCE</scope>
</reference>
<feature type="compositionally biased region" description="Basic and acidic residues" evidence="2">
    <location>
        <begin position="1942"/>
        <end position="1965"/>
    </location>
</feature>
<feature type="compositionally biased region" description="Basic and acidic residues" evidence="2">
    <location>
        <begin position="1587"/>
        <end position="1600"/>
    </location>
</feature>
<dbReference type="Gene3D" id="3.30.160.60">
    <property type="entry name" value="Classic Zinc Finger"/>
    <property type="match status" value="1"/>
</dbReference>
<keyword evidence="1" id="KW-0479">Metal-binding</keyword>
<feature type="region of interest" description="Disordered" evidence="2">
    <location>
        <begin position="3509"/>
        <end position="3639"/>
    </location>
</feature>
<evidence type="ECO:0000259" key="3">
    <source>
        <dbReference type="PROSITE" id="PS50157"/>
    </source>
</evidence>
<feature type="region of interest" description="Disordered" evidence="2">
    <location>
        <begin position="3659"/>
        <end position="3690"/>
    </location>
</feature>
<feature type="compositionally biased region" description="Low complexity" evidence="2">
    <location>
        <begin position="34"/>
        <end position="46"/>
    </location>
</feature>
<feature type="compositionally biased region" description="Basic residues" evidence="2">
    <location>
        <begin position="391"/>
        <end position="403"/>
    </location>
</feature>
<feature type="compositionally biased region" description="Basic residues" evidence="2">
    <location>
        <begin position="2108"/>
        <end position="2117"/>
    </location>
</feature>
<feature type="compositionally biased region" description="Polar residues" evidence="2">
    <location>
        <begin position="2408"/>
        <end position="2427"/>
    </location>
</feature>
<feature type="region of interest" description="Disordered" evidence="2">
    <location>
        <begin position="3446"/>
        <end position="3466"/>
    </location>
</feature>
<dbReference type="GO" id="GO:0008270">
    <property type="term" value="F:zinc ion binding"/>
    <property type="evidence" value="ECO:0007669"/>
    <property type="project" value="UniProtKB-KW"/>
</dbReference>
<feature type="domain" description="C2H2-type" evidence="3">
    <location>
        <begin position="3068"/>
        <end position="3097"/>
    </location>
</feature>
<feature type="region of interest" description="Disordered" evidence="2">
    <location>
        <begin position="3755"/>
        <end position="3869"/>
    </location>
</feature>
<feature type="compositionally biased region" description="Basic and acidic residues" evidence="2">
    <location>
        <begin position="2379"/>
        <end position="2405"/>
    </location>
</feature>
<feature type="compositionally biased region" description="Basic and acidic residues" evidence="2">
    <location>
        <begin position="984"/>
        <end position="1001"/>
    </location>
</feature>
<feature type="compositionally biased region" description="Basic and acidic residues" evidence="2">
    <location>
        <begin position="222"/>
        <end position="232"/>
    </location>
</feature>
<proteinExistence type="predicted"/>